<dbReference type="EMBL" id="VIRS01000019">
    <property type="protein sequence ID" value="TQS42246.1"/>
    <property type="molecule type" value="Genomic_DNA"/>
</dbReference>
<dbReference type="InParanoid" id="A0A545ALR8"/>
<dbReference type="Proteomes" id="UP000317982">
    <property type="component" value="Unassembled WGS sequence"/>
</dbReference>
<proteinExistence type="predicted"/>
<protein>
    <submittedName>
        <fullName evidence="1">Uncharacterized protein</fullName>
    </submittedName>
</protein>
<gene>
    <name evidence="1" type="ORF">FL583_25250</name>
</gene>
<reference evidence="1 2" key="1">
    <citation type="submission" date="2019-07" db="EMBL/GenBank/DDBJ databases">
        <title>Cryptosporangium phraense sp. nov., isolated from plant litter.</title>
        <authorList>
            <person name="Suriyachadkun C."/>
        </authorList>
    </citation>
    <scope>NUCLEOTIDE SEQUENCE [LARGE SCALE GENOMIC DNA]</scope>
    <source>
        <strain evidence="1 2">A-T 5661</strain>
    </source>
</reference>
<dbReference type="AlphaFoldDB" id="A0A545ALR8"/>
<comment type="caution">
    <text evidence="1">The sequence shown here is derived from an EMBL/GenBank/DDBJ whole genome shotgun (WGS) entry which is preliminary data.</text>
</comment>
<evidence type="ECO:0000313" key="2">
    <source>
        <dbReference type="Proteomes" id="UP000317982"/>
    </source>
</evidence>
<dbReference type="RefSeq" id="WP_142707303.1">
    <property type="nucleotide sequence ID" value="NZ_VIRS01000019.1"/>
</dbReference>
<accession>A0A545ALR8</accession>
<keyword evidence="2" id="KW-1185">Reference proteome</keyword>
<sequence length="137" mass="14666">MKNVGMKKSGAVMSGLGLVAALNVLVQTPAAADSADRHSPDGGAWGRFSDNINAEGFYVDDEICDGMVPRVQYKKGNSSVVTTIENHAGCGSIEAYFPKTWPEGTVYHFRVCNVSANSTNCSVYYTYTVHIHGTPVS</sequence>
<evidence type="ECO:0000313" key="1">
    <source>
        <dbReference type="EMBL" id="TQS42246.1"/>
    </source>
</evidence>
<organism evidence="1 2">
    <name type="scientific">Cryptosporangium phraense</name>
    <dbReference type="NCBI Taxonomy" id="2593070"/>
    <lineage>
        <taxon>Bacteria</taxon>
        <taxon>Bacillati</taxon>
        <taxon>Actinomycetota</taxon>
        <taxon>Actinomycetes</taxon>
        <taxon>Cryptosporangiales</taxon>
        <taxon>Cryptosporangiaceae</taxon>
        <taxon>Cryptosporangium</taxon>
    </lineage>
</organism>
<name>A0A545ALR8_9ACTN</name>